<gene>
    <name evidence="3" type="ORF">BN1205_049710</name>
</gene>
<keyword evidence="1" id="KW-0175">Coiled coil</keyword>
<feature type="compositionally biased region" description="Basic and acidic residues" evidence="2">
    <location>
        <begin position="557"/>
        <end position="595"/>
    </location>
</feature>
<name>A0A0F7UVB2_TOXGV</name>
<evidence type="ECO:0000256" key="2">
    <source>
        <dbReference type="SAM" id="MobiDB-lite"/>
    </source>
</evidence>
<dbReference type="AlphaFoldDB" id="A0A0F7UVB2"/>
<evidence type="ECO:0000313" key="3">
    <source>
        <dbReference type="EMBL" id="CEL74132.1"/>
    </source>
</evidence>
<feature type="coiled-coil region" evidence="1">
    <location>
        <begin position="269"/>
        <end position="358"/>
    </location>
</feature>
<sequence length="1225" mass="133865">MAPSREPRPLLCSTSCGARVVSRGRNEAFSRPLRDQLLFSSLLDTSFKTKGGGSFGLLREELEVTKGKLLMKEEMCDQLIQENQQLLKSLQTLRREDTNHLHQVKSEAADVVQKLLEEEQLLREANAAMQDKVFRSSESLKHRQAQLLAAQTSLSEAEDQLGALKRFADSLQDQLARLEEERNQLRTSYVDMKKAVQVFARNIAACEFIIDGHCDYDALVRTVGNGIRRLEVDVLTLDAQLFKKGLLTEVPAELLLKPLDERMVPTTEVEKAQRGRRLWQNRHEKVERRLAQQEAEIRKLKGDVDDKNRRIIQLRLLVASRKAKEEAHENLGDRYRKLLERTEKVEKERDELRKWKANHIFYQRHVASASRSAVGSPARAATSEAAKKPRAASTRGSFSPSPRHLSVLQNAVPDRANPPSSRLSTGLLSLPSDQSRRRLSVSRAEAGKSAPKRAPSSAALATRMRASGGGSVPLSSPLSSASTSFAAAAKGLARGSALPQLSRTVPTPQATPRGSPVSRRILASPEQPQTRELSRVLGAVGDAGSESARGFLGDAVGGEKEKDKEREREKERQKEKEREKKHEAEVEKKGREGGRESGVFPGASLAGWGTRRVDEELERTRREAEALPDLGSRRQSPEFGVGRESSEKETRHLHLHEEAEAARKEAAHLRDLSEFLESTPVSLPPPPGPRLSHRSHGGSGRAEASKAKGTRRGRPSVASVSSLRKKRFSFTSPSQTVASLLGKTRTVAGPAFQATSSRSWVKGREEEESGAGAWLPQKTSQRPLEPEETKRVGSPRGPVGSPRGPVGSPEGARAFFGGVGPRGVEGDVEPKGAAETALATFGRRRLEETYGDSYGDSEVRLPRSLDLTQTERHRVRRAEEKSGKAPSDATRLPDSIVGHRTLALIAGRVPRMEAVASRFALNASRREKDIIRHYESLPSTSGRLEEVCGGDGATQEASGSHFPLDEGKTSAMLRTRPSRERGFDGQGETERFSHRELQVAAIDGGGESSSGDLRESSDRMVPSFSSPTANDIIRALEVRGDKVVSESQARDGTGKALEQTTPAFAFSTAGWGEVSPAALPASQSPSKAEKDDSSSSSSSSFPLIRGKTLVPKARPKALRAWTEKTKPGESGAPGSHSEAYVASSGEPAGKLQETREMQRDSLGQEASAGFRATPNELEGRETRTQRERPANLVSESKTGFQLRVTTEASCTSLPELEHGETENEE</sequence>
<feature type="compositionally biased region" description="Basic and acidic residues" evidence="2">
    <location>
        <begin position="857"/>
        <end position="883"/>
    </location>
</feature>
<feature type="compositionally biased region" description="Low complexity" evidence="2">
    <location>
        <begin position="447"/>
        <end position="461"/>
    </location>
</feature>
<feature type="compositionally biased region" description="Basic and acidic residues" evidence="2">
    <location>
        <begin position="644"/>
        <end position="673"/>
    </location>
</feature>
<dbReference type="PANTHER" id="PTHR23159">
    <property type="entry name" value="CENTROSOMAL PROTEIN 2"/>
    <property type="match status" value="1"/>
</dbReference>
<feature type="compositionally biased region" description="Low complexity" evidence="2">
    <location>
        <begin position="792"/>
        <end position="809"/>
    </location>
</feature>
<organism evidence="3">
    <name type="scientific">Toxoplasma gondii (strain ATCC 50861 / VEG)</name>
    <dbReference type="NCBI Taxonomy" id="432359"/>
    <lineage>
        <taxon>Eukaryota</taxon>
        <taxon>Sar</taxon>
        <taxon>Alveolata</taxon>
        <taxon>Apicomplexa</taxon>
        <taxon>Conoidasida</taxon>
        <taxon>Coccidia</taxon>
        <taxon>Eucoccidiorida</taxon>
        <taxon>Eimeriorina</taxon>
        <taxon>Sarcocystidae</taxon>
        <taxon>Toxoplasma</taxon>
    </lineage>
</organism>
<feature type="compositionally biased region" description="Basic and acidic residues" evidence="2">
    <location>
        <begin position="1034"/>
        <end position="1053"/>
    </location>
</feature>
<feature type="compositionally biased region" description="Polar residues" evidence="2">
    <location>
        <begin position="499"/>
        <end position="512"/>
    </location>
</feature>
<feature type="compositionally biased region" description="Basic and acidic residues" evidence="2">
    <location>
        <begin position="1177"/>
        <end position="1189"/>
    </location>
</feature>
<feature type="region of interest" description="Disordered" evidence="2">
    <location>
        <begin position="1075"/>
        <end position="1225"/>
    </location>
</feature>
<proteinExistence type="predicted"/>
<feature type="region of interest" description="Disordered" evidence="2">
    <location>
        <begin position="1001"/>
        <end position="1061"/>
    </location>
</feature>
<feature type="compositionally biased region" description="Polar residues" evidence="2">
    <location>
        <begin position="418"/>
        <end position="433"/>
    </location>
</feature>
<feature type="compositionally biased region" description="Low complexity" evidence="2">
    <location>
        <begin position="1075"/>
        <end position="1086"/>
    </location>
</feature>
<protein>
    <submittedName>
        <fullName evidence="3">Uncharacterized protein</fullName>
    </submittedName>
</protein>
<feature type="compositionally biased region" description="Basic and acidic residues" evidence="2">
    <location>
        <begin position="1215"/>
        <end position="1225"/>
    </location>
</feature>
<evidence type="ECO:0000256" key="1">
    <source>
        <dbReference type="SAM" id="Coils"/>
    </source>
</evidence>
<feature type="compositionally biased region" description="Basic and acidic residues" evidence="2">
    <location>
        <begin position="611"/>
        <end position="636"/>
    </location>
</feature>
<feature type="region of interest" description="Disordered" evidence="2">
    <location>
        <begin position="751"/>
        <end position="892"/>
    </location>
</feature>
<feature type="region of interest" description="Disordered" evidence="2">
    <location>
        <begin position="367"/>
        <end position="479"/>
    </location>
</feature>
<dbReference type="PANTHER" id="PTHR23159:SF31">
    <property type="entry name" value="CENTROSOME-ASSOCIATED PROTEIN CEP250 ISOFORM X1"/>
    <property type="match status" value="1"/>
</dbReference>
<feature type="region of interest" description="Disordered" evidence="2">
    <location>
        <begin position="942"/>
        <end position="966"/>
    </location>
</feature>
<accession>A0A0F7UVB2</accession>
<feature type="coiled-coil region" evidence="1">
    <location>
        <begin position="76"/>
        <end position="195"/>
    </location>
</feature>
<feature type="region of interest" description="Disordered" evidence="2">
    <location>
        <begin position="498"/>
        <end position="737"/>
    </location>
</feature>
<feature type="compositionally biased region" description="Polar residues" evidence="2">
    <location>
        <begin position="1193"/>
        <end position="1212"/>
    </location>
</feature>
<dbReference type="EMBL" id="LN714497">
    <property type="protein sequence ID" value="CEL74132.1"/>
    <property type="molecule type" value="Genomic_DNA"/>
</dbReference>
<reference evidence="3" key="1">
    <citation type="journal article" date="2015" name="PLoS ONE">
        <title>Comprehensive Evaluation of Toxoplasma gondii VEG and Neospora caninum LIV Genomes with Tachyzoite Stage Transcriptome and Proteome Defines Novel Transcript Features.</title>
        <authorList>
            <person name="Ramaprasad A."/>
            <person name="Mourier T."/>
            <person name="Naeem R."/>
            <person name="Malas T.B."/>
            <person name="Moussa E."/>
            <person name="Panigrahi A."/>
            <person name="Vermont S.J."/>
            <person name="Otto T.D."/>
            <person name="Wastling J."/>
            <person name="Pain A."/>
        </authorList>
    </citation>
    <scope>NUCLEOTIDE SEQUENCE</scope>
    <source>
        <strain evidence="3">VEG</strain>
    </source>
</reference>